<dbReference type="SUPFAM" id="SSF53448">
    <property type="entry name" value="Nucleotide-diphospho-sugar transferases"/>
    <property type="match status" value="1"/>
</dbReference>
<name>A0A951UCB0_9CYAN</name>
<dbReference type="PANTHER" id="PTHR43685:SF2">
    <property type="entry name" value="GLYCOSYLTRANSFERASE 2-LIKE DOMAIN-CONTAINING PROTEIN"/>
    <property type="match status" value="1"/>
</dbReference>
<sequence length="327" mass="37528">MPQVSVIIPAYNAERTIKQTIESVQQQTFQDFELIVINDGSKDRTVELVQSIKDDRLKFFSYENGGLPVARNRGISHATGEFIAFLDADDLWTPDKLELQLTALEQHPEAGVAYSWTSFMDVNDQGEAVSFLPSPQYSFEGNVYEKLLVSDFIHSGSNTLIRRQAIASAGEFDPTLKSCEDWDYWLRLATRWHFVVVPKHQIFYRRTPGAMSSKVEVMKEAALIAMEKAYKAAPPELQYLKSYTLNSFHKYCAGQYLEHCTDMSDVRKAQEHLWSAIRLQPKTLLDKATQKLVIKFLLKRVFSPKIVSYFFHWIRKPLGIPAPRLQP</sequence>
<organism evidence="2 3">
    <name type="scientific">Symplocastrum torsivum CPER-KK1</name>
    <dbReference type="NCBI Taxonomy" id="450513"/>
    <lineage>
        <taxon>Bacteria</taxon>
        <taxon>Bacillati</taxon>
        <taxon>Cyanobacteriota</taxon>
        <taxon>Cyanophyceae</taxon>
        <taxon>Oscillatoriophycideae</taxon>
        <taxon>Oscillatoriales</taxon>
        <taxon>Microcoleaceae</taxon>
        <taxon>Symplocastrum</taxon>
    </lineage>
</organism>
<dbReference type="AlphaFoldDB" id="A0A951UCB0"/>
<proteinExistence type="predicted"/>
<dbReference type="InterPro" id="IPR029044">
    <property type="entry name" value="Nucleotide-diphossugar_trans"/>
</dbReference>
<dbReference type="PANTHER" id="PTHR43685">
    <property type="entry name" value="GLYCOSYLTRANSFERASE"/>
    <property type="match status" value="1"/>
</dbReference>
<dbReference type="Gene3D" id="3.90.550.10">
    <property type="entry name" value="Spore Coat Polysaccharide Biosynthesis Protein SpsA, Chain A"/>
    <property type="match status" value="1"/>
</dbReference>
<gene>
    <name evidence="2" type="ORF">KME25_25405</name>
</gene>
<evidence type="ECO:0000259" key="1">
    <source>
        <dbReference type="Pfam" id="PF10111"/>
    </source>
</evidence>
<protein>
    <submittedName>
        <fullName evidence="2">Glycosyltransferase family 2 protein</fullName>
    </submittedName>
</protein>
<accession>A0A951UCB0</accession>
<comment type="caution">
    <text evidence="2">The sequence shown here is derived from an EMBL/GenBank/DDBJ whole genome shotgun (WGS) entry which is preliminary data.</text>
</comment>
<dbReference type="Proteomes" id="UP000753908">
    <property type="component" value="Unassembled WGS sequence"/>
</dbReference>
<evidence type="ECO:0000313" key="2">
    <source>
        <dbReference type="EMBL" id="MBW4547752.1"/>
    </source>
</evidence>
<evidence type="ECO:0000313" key="3">
    <source>
        <dbReference type="Proteomes" id="UP000753908"/>
    </source>
</evidence>
<dbReference type="Pfam" id="PF10111">
    <property type="entry name" value="Glyco_tranf_2_2"/>
    <property type="match status" value="1"/>
</dbReference>
<dbReference type="InterPro" id="IPR050834">
    <property type="entry name" value="Glycosyltransf_2"/>
</dbReference>
<dbReference type="CDD" id="cd00761">
    <property type="entry name" value="Glyco_tranf_GTA_type"/>
    <property type="match status" value="1"/>
</dbReference>
<reference evidence="2" key="2">
    <citation type="journal article" date="2022" name="Microbiol. Resour. Announc.">
        <title>Metagenome Sequencing to Explore Phylogenomics of Terrestrial Cyanobacteria.</title>
        <authorList>
            <person name="Ward R.D."/>
            <person name="Stajich J.E."/>
            <person name="Johansen J.R."/>
            <person name="Huntemann M."/>
            <person name="Clum A."/>
            <person name="Foster B."/>
            <person name="Foster B."/>
            <person name="Roux S."/>
            <person name="Palaniappan K."/>
            <person name="Varghese N."/>
            <person name="Mukherjee S."/>
            <person name="Reddy T.B.K."/>
            <person name="Daum C."/>
            <person name="Copeland A."/>
            <person name="Chen I.A."/>
            <person name="Ivanova N.N."/>
            <person name="Kyrpides N.C."/>
            <person name="Shapiro N."/>
            <person name="Eloe-Fadrosh E.A."/>
            <person name="Pietrasiak N."/>
        </authorList>
    </citation>
    <scope>NUCLEOTIDE SEQUENCE</scope>
    <source>
        <strain evidence="2">CPER-KK1</strain>
    </source>
</reference>
<reference evidence="2" key="1">
    <citation type="submission" date="2021-05" db="EMBL/GenBank/DDBJ databases">
        <authorList>
            <person name="Pietrasiak N."/>
            <person name="Ward R."/>
            <person name="Stajich J.E."/>
            <person name="Kurbessoian T."/>
        </authorList>
    </citation>
    <scope>NUCLEOTIDE SEQUENCE</scope>
    <source>
        <strain evidence="2">CPER-KK1</strain>
    </source>
</reference>
<feature type="domain" description="Glycosyltransferase 2-like prokaryotic type" evidence="1">
    <location>
        <begin position="5"/>
        <end position="251"/>
    </location>
</feature>
<dbReference type="EMBL" id="JAHHIF010000047">
    <property type="protein sequence ID" value="MBW4547752.1"/>
    <property type="molecule type" value="Genomic_DNA"/>
</dbReference>
<dbReference type="InterPro" id="IPR019290">
    <property type="entry name" value="GlycosylTrfase-like_prok"/>
</dbReference>